<keyword evidence="2" id="KW-0479">Metal-binding</keyword>
<dbReference type="Pfam" id="PF13237">
    <property type="entry name" value="Fer4_10"/>
    <property type="match status" value="1"/>
</dbReference>
<dbReference type="InterPro" id="IPR050572">
    <property type="entry name" value="Fe-S_Ferredoxin"/>
</dbReference>
<keyword evidence="1" id="KW-0004">4Fe-4S</keyword>
<dbReference type="Proteomes" id="UP000886355">
    <property type="component" value="Unassembled WGS sequence"/>
</dbReference>
<comment type="caution">
    <text evidence="6">The sequence shown here is derived from an EMBL/GenBank/DDBJ whole genome shotgun (WGS) entry which is preliminary data.</text>
</comment>
<sequence length="158" mass="16699">MLSKIFKLSLDPDGFFLEAHPKLKPVETASAGIFLAGAAQGPKFLEECIDQAKAAAAKAAIFVSRGYMTVGGRIAVVDPSRCSMCLSCLRVCPYGAPSVTGDIASAIRIDPAICQGCGACMAECPARAIELQCFTDAQIRAKISAFCEEQDFLKVANE</sequence>
<evidence type="ECO:0000313" key="6">
    <source>
        <dbReference type="EMBL" id="HDL90045.1"/>
    </source>
</evidence>
<dbReference type="InterPro" id="IPR017896">
    <property type="entry name" value="4Fe4S_Fe-S-bd"/>
</dbReference>
<dbReference type="AlphaFoldDB" id="A0A7C0WVK2"/>
<dbReference type="SUPFAM" id="SSF54862">
    <property type="entry name" value="4Fe-4S ferredoxins"/>
    <property type="match status" value="1"/>
</dbReference>
<evidence type="ECO:0000256" key="2">
    <source>
        <dbReference type="ARBA" id="ARBA00022723"/>
    </source>
</evidence>
<protein>
    <submittedName>
        <fullName evidence="6">4Fe-4S dicluster domain-containing protein</fullName>
    </submittedName>
</protein>
<evidence type="ECO:0000256" key="1">
    <source>
        <dbReference type="ARBA" id="ARBA00022485"/>
    </source>
</evidence>
<keyword evidence="4" id="KW-0411">Iron-sulfur</keyword>
<feature type="domain" description="4Fe-4S ferredoxin-type" evidence="5">
    <location>
        <begin position="105"/>
        <end position="134"/>
    </location>
</feature>
<dbReference type="PANTHER" id="PTHR43687">
    <property type="entry name" value="ADENYLYLSULFATE REDUCTASE, BETA SUBUNIT"/>
    <property type="match status" value="1"/>
</dbReference>
<dbReference type="InterPro" id="IPR017900">
    <property type="entry name" value="4Fe4S_Fe_S_CS"/>
</dbReference>
<keyword evidence="3" id="KW-0408">Iron</keyword>
<reference evidence="6" key="1">
    <citation type="journal article" date="2020" name="mSystems">
        <title>Genome- and Community-Level Interaction Insights into Carbon Utilization and Element Cycling Functions of Hydrothermarchaeota in Hydrothermal Sediment.</title>
        <authorList>
            <person name="Zhou Z."/>
            <person name="Liu Y."/>
            <person name="Xu W."/>
            <person name="Pan J."/>
            <person name="Luo Z.H."/>
            <person name="Li M."/>
        </authorList>
    </citation>
    <scope>NUCLEOTIDE SEQUENCE [LARGE SCALE GENOMIC DNA]</scope>
    <source>
        <strain evidence="6">HyVt-19</strain>
    </source>
</reference>
<dbReference type="EMBL" id="DQZW01000190">
    <property type="protein sequence ID" value="HDL90045.1"/>
    <property type="molecule type" value="Genomic_DNA"/>
</dbReference>
<organism evidence="6">
    <name type="scientific">Thermodesulforhabdus norvegica</name>
    <dbReference type="NCBI Taxonomy" id="39841"/>
    <lineage>
        <taxon>Bacteria</taxon>
        <taxon>Pseudomonadati</taxon>
        <taxon>Thermodesulfobacteriota</taxon>
        <taxon>Syntrophobacteria</taxon>
        <taxon>Syntrophobacterales</taxon>
        <taxon>Thermodesulforhabdaceae</taxon>
        <taxon>Thermodesulforhabdus</taxon>
    </lineage>
</organism>
<dbReference type="GO" id="GO:0046872">
    <property type="term" value="F:metal ion binding"/>
    <property type="evidence" value="ECO:0007669"/>
    <property type="project" value="UniProtKB-KW"/>
</dbReference>
<evidence type="ECO:0000256" key="3">
    <source>
        <dbReference type="ARBA" id="ARBA00023004"/>
    </source>
</evidence>
<name>A0A7C0WVK2_9BACT</name>
<dbReference type="Gene3D" id="3.30.70.20">
    <property type="match status" value="2"/>
</dbReference>
<dbReference type="PANTHER" id="PTHR43687:SF1">
    <property type="entry name" value="FERREDOXIN III"/>
    <property type="match status" value="1"/>
</dbReference>
<accession>A0A7C0WVK2</accession>
<dbReference type="PROSITE" id="PS51379">
    <property type="entry name" value="4FE4S_FER_2"/>
    <property type="match status" value="2"/>
</dbReference>
<proteinExistence type="predicted"/>
<evidence type="ECO:0000256" key="4">
    <source>
        <dbReference type="ARBA" id="ARBA00023014"/>
    </source>
</evidence>
<dbReference type="PROSITE" id="PS00198">
    <property type="entry name" value="4FE4S_FER_1"/>
    <property type="match status" value="2"/>
</dbReference>
<dbReference type="GO" id="GO:0051539">
    <property type="term" value="F:4 iron, 4 sulfur cluster binding"/>
    <property type="evidence" value="ECO:0007669"/>
    <property type="project" value="UniProtKB-KW"/>
</dbReference>
<feature type="domain" description="4Fe-4S ferredoxin-type" evidence="5">
    <location>
        <begin position="73"/>
        <end position="102"/>
    </location>
</feature>
<evidence type="ECO:0000259" key="5">
    <source>
        <dbReference type="PROSITE" id="PS51379"/>
    </source>
</evidence>
<gene>
    <name evidence="6" type="ORF">ENG14_03990</name>
</gene>